<accession>A0A6G8RY67</accession>
<evidence type="ECO:0000313" key="2">
    <source>
        <dbReference type="Proteomes" id="UP000502297"/>
    </source>
</evidence>
<dbReference type="GO" id="GO:0051999">
    <property type="term" value="P:mannosyl-inositol phosphorylceramide biosynthetic process"/>
    <property type="evidence" value="ECO:0007669"/>
    <property type="project" value="TreeGrafter"/>
</dbReference>
<proteinExistence type="predicted"/>
<dbReference type="KEGG" id="asha:G8E00_13305"/>
<dbReference type="AlphaFoldDB" id="A0A6G8RY67"/>
<evidence type="ECO:0000313" key="1">
    <source>
        <dbReference type="EMBL" id="QIO06847.1"/>
    </source>
</evidence>
<dbReference type="SUPFAM" id="SSF53448">
    <property type="entry name" value="Nucleotide-diphospho-sugar transferases"/>
    <property type="match status" value="1"/>
</dbReference>
<dbReference type="InterPro" id="IPR029044">
    <property type="entry name" value="Nucleotide-diphossugar_trans"/>
</dbReference>
<sequence>MKILKKIFYQIKYYFMYRNKKRGNNLKIDNYANTLVLNPTSQLSYIPKKIWIYWEGGIQLFVQDCIENIRVRNPEYEVFFLSPENLSKYCDIDFTGLNINLPQHKADLIRLNLLYQHGGIWLDASIIVYEPLDWIQTLIEKNQTEIFAYYRKKNTTELDSPVIENWLLASTQNNPFLKTWYSELLKAIQIGPKQYIKNIRKTMPECHKIFQRMSNPEYLISYVVCQMIMLEHQPSITLIDCDQNAFFYQVKNRWIKEKTLIDMALNHQQGEFPKLIKFAAKERNHIARFYEKGMFFENSLLDFKKKNDS</sequence>
<evidence type="ECO:0008006" key="3">
    <source>
        <dbReference type="Google" id="ProtNLM"/>
    </source>
</evidence>
<dbReference type="RefSeq" id="WP_166012103.1">
    <property type="nucleotide sequence ID" value="NZ_CP049801.1"/>
</dbReference>
<keyword evidence="2" id="KW-1185">Reference proteome</keyword>
<reference evidence="1 2" key="1">
    <citation type="submission" date="2020-03" db="EMBL/GenBank/DDBJ databases">
        <authorList>
            <person name="Zhu W."/>
        </authorList>
    </citation>
    <scope>NUCLEOTIDE SEQUENCE [LARGE SCALE GENOMIC DNA]</scope>
    <source>
        <strain evidence="1 2">323-1</strain>
    </source>
</reference>
<dbReference type="InterPro" id="IPR008441">
    <property type="entry name" value="AfumC-like_glycosyl_Trfase"/>
</dbReference>
<protein>
    <recommendedName>
        <fullName evidence="3">Mannosyltransferase</fullName>
    </recommendedName>
</protein>
<dbReference type="PANTHER" id="PTHR32385:SF15">
    <property type="entry name" value="INOSITOL PHOSPHOCERAMIDE MANNOSYLTRANSFERASE 1"/>
    <property type="match status" value="1"/>
</dbReference>
<dbReference type="Pfam" id="PF05704">
    <property type="entry name" value="Caps_synth"/>
    <property type="match status" value="1"/>
</dbReference>
<gene>
    <name evidence="1" type="ORF">G8E00_13305</name>
</gene>
<dbReference type="PANTHER" id="PTHR32385">
    <property type="entry name" value="MANNOSYL PHOSPHORYLINOSITOL CERAMIDE SYNTHASE"/>
    <property type="match status" value="1"/>
</dbReference>
<name>A0A6G8RY67_9GAMM</name>
<organism evidence="1 2">
    <name type="scientific">Acinetobacter shaoyimingii</name>
    <dbReference type="NCBI Taxonomy" id="2715164"/>
    <lineage>
        <taxon>Bacteria</taxon>
        <taxon>Pseudomonadati</taxon>
        <taxon>Pseudomonadota</taxon>
        <taxon>Gammaproteobacteria</taxon>
        <taxon>Moraxellales</taxon>
        <taxon>Moraxellaceae</taxon>
        <taxon>Acinetobacter</taxon>
    </lineage>
</organism>
<dbReference type="GO" id="GO:0000030">
    <property type="term" value="F:mannosyltransferase activity"/>
    <property type="evidence" value="ECO:0007669"/>
    <property type="project" value="TreeGrafter"/>
</dbReference>
<dbReference type="Gene3D" id="3.90.550.20">
    <property type="match status" value="1"/>
</dbReference>
<dbReference type="EMBL" id="CP049801">
    <property type="protein sequence ID" value="QIO06847.1"/>
    <property type="molecule type" value="Genomic_DNA"/>
</dbReference>
<dbReference type="Proteomes" id="UP000502297">
    <property type="component" value="Chromosome"/>
</dbReference>
<dbReference type="GO" id="GO:0016020">
    <property type="term" value="C:membrane"/>
    <property type="evidence" value="ECO:0007669"/>
    <property type="project" value="GOC"/>
</dbReference>
<dbReference type="InterPro" id="IPR051706">
    <property type="entry name" value="Glycosyltransferase_domain"/>
</dbReference>